<dbReference type="Proteomes" id="UP000828390">
    <property type="component" value="Unassembled WGS sequence"/>
</dbReference>
<reference evidence="1" key="2">
    <citation type="submission" date="2020-11" db="EMBL/GenBank/DDBJ databases">
        <authorList>
            <person name="McCartney M.A."/>
            <person name="Auch B."/>
            <person name="Kono T."/>
            <person name="Mallez S."/>
            <person name="Becker A."/>
            <person name="Gohl D.M."/>
            <person name="Silverstein K.A.T."/>
            <person name="Koren S."/>
            <person name="Bechman K.B."/>
            <person name="Herman A."/>
            <person name="Abrahante J.E."/>
            <person name="Garbe J."/>
        </authorList>
    </citation>
    <scope>NUCLEOTIDE SEQUENCE</scope>
    <source>
        <strain evidence="1">Duluth1</strain>
        <tissue evidence="1">Whole animal</tissue>
    </source>
</reference>
<evidence type="ECO:0000313" key="2">
    <source>
        <dbReference type="Proteomes" id="UP000828390"/>
    </source>
</evidence>
<gene>
    <name evidence="1" type="ORF">DPMN_068020</name>
</gene>
<proteinExistence type="predicted"/>
<protein>
    <submittedName>
        <fullName evidence="1">Uncharacterized protein</fullName>
    </submittedName>
</protein>
<keyword evidence="2" id="KW-1185">Reference proteome</keyword>
<name>A0A9D3Z0B1_DREPO</name>
<comment type="caution">
    <text evidence="1">The sequence shown here is derived from an EMBL/GenBank/DDBJ whole genome shotgun (WGS) entry which is preliminary data.</text>
</comment>
<sequence>MGSERTIFMRASHSCHDPTSAQYLTGTSIAESNLMYVSASNDNSAWGLVAEVYVRARNNNSA</sequence>
<accession>A0A9D3Z0B1</accession>
<reference evidence="1" key="1">
    <citation type="journal article" date="2019" name="bioRxiv">
        <title>The Genome of the Zebra Mussel, Dreissena polymorpha: A Resource for Invasive Species Research.</title>
        <authorList>
            <person name="McCartney M.A."/>
            <person name="Auch B."/>
            <person name="Kono T."/>
            <person name="Mallez S."/>
            <person name="Zhang Y."/>
            <person name="Obille A."/>
            <person name="Becker A."/>
            <person name="Abrahante J.E."/>
            <person name="Garbe J."/>
            <person name="Badalamenti J.P."/>
            <person name="Herman A."/>
            <person name="Mangelson H."/>
            <person name="Liachko I."/>
            <person name="Sullivan S."/>
            <person name="Sone E.D."/>
            <person name="Koren S."/>
            <person name="Silverstein K.A.T."/>
            <person name="Beckman K.B."/>
            <person name="Gohl D.M."/>
        </authorList>
    </citation>
    <scope>NUCLEOTIDE SEQUENCE</scope>
    <source>
        <strain evidence="1">Duluth1</strain>
        <tissue evidence="1">Whole animal</tissue>
    </source>
</reference>
<evidence type="ECO:0000313" key="1">
    <source>
        <dbReference type="EMBL" id="KAH3708566.1"/>
    </source>
</evidence>
<organism evidence="1 2">
    <name type="scientific">Dreissena polymorpha</name>
    <name type="common">Zebra mussel</name>
    <name type="synonym">Mytilus polymorpha</name>
    <dbReference type="NCBI Taxonomy" id="45954"/>
    <lineage>
        <taxon>Eukaryota</taxon>
        <taxon>Metazoa</taxon>
        <taxon>Spiralia</taxon>
        <taxon>Lophotrochozoa</taxon>
        <taxon>Mollusca</taxon>
        <taxon>Bivalvia</taxon>
        <taxon>Autobranchia</taxon>
        <taxon>Heteroconchia</taxon>
        <taxon>Euheterodonta</taxon>
        <taxon>Imparidentia</taxon>
        <taxon>Neoheterodontei</taxon>
        <taxon>Myida</taxon>
        <taxon>Dreissenoidea</taxon>
        <taxon>Dreissenidae</taxon>
        <taxon>Dreissena</taxon>
    </lineage>
</organism>
<dbReference type="AlphaFoldDB" id="A0A9D3Z0B1"/>
<dbReference type="EMBL" id="JAIWYP010000014">
    <property type="protein sequence ID" value="KAH3708566.1"/>
    <property type="molecule type" value="Genomic_DNA"/>
</dbReference>